<gene>
    <name evidence="2" type="ORF">E2C01_051766</name>
</gene>
<reference evidence="2 3" key="1">
    <citation type="submission" date="2019-05" db="EMBL/GenBank/DDBJ databases">
        <title>Another draft genome of Portunus trituberculatus and its Hox gene families provides insights of decapod evolution.</title>
        <authorList>
            <person name="Jeong J.-H."/>
            <person name="Song I."/>
            <person name="Kim S."/>
            <person name="Choi T."/>
            <person name="Kim D."/>
            <person name="Ryu S."/>
            <person name="Kim W."/>
        </authorList>
    </citation>
    <scope>NUCLEOTIDE SEQUENCE [LARGE SCALE GENOMIC DNA]</scope>
    <source>
        <tissue evidence="2">Muscle</tissue>
    </source>
</reference>
<feature type="region of interest" description="Disordered" evidence="1">
    <location>
        <begin position="21"/>
        <end position="49"/>
    </location>
</feature>
<comment type="caution">
    <text evidence="2">The sequence shown here is derived from an EMBL/GenBank/DDBJ whole genome shotgun (WGS) entry which is preliminary data.</text>
</comment>
<protein>
    <submittedName>
        <fullName evidence="2">Uncharacterized protein</fullName>
    </submittedName>
</protein>
<dbReference type="AlphaFoldDB" id="A0A5B7GLC7"/>
<accession>A0A5B7GLC7</accession>
<organism evidence="2 3">
    <name type="scientific">Portunus trituberculatus</name>
    <name type="common">Swimming crab</name>
    <name type="synonym">Neptunus trituberculatus</name>
    <dbReference type="NCBI Taxonomy" id="210409"/>
    <lineage>
        <taxon>Eukaryota</taxon>
        <taxon>Metazoa</taxon>
        <taxon>Ecdysozoa</taxon>
        <taxon>Arthropoda</taxon>
        <taxon>Crustacea</taxon>
        <taxon>Multicrustacea</taxon>
        <taxon>Malacostraca</taxon>
        <taxon>Eumalacostraca</taxon>
        <taxon>Eucarida</taxon>
        <taxon>Decapoda</taxon>
        <taxon>Pleocyemata</taxon>
        <taxon>Brachyura</taxon>
        <taxon>Eubrachyura</taxon>
        <taxon>Portunoidea</taxon>
        <taxon>Portunidae</taxon>
        <taxon>Portuninae</taxon>
        <taxon>Portunus</taxon>
    </lineage>
</organism>
<sequence>MSRFVQDVFLAEVMLTQIRRDTGKRTSKEQKNEKIKKKAHLSAGSLQREKHQLKLGSKCLNTSLLNEDKS</sequence>
<name>A0A5B7GLC7_PORTR</name>
<dbReference type="EMBL" id="VSRR010015074">
    <property type="protein sequence ID" value="MPC57778.1"/>
    <property type="molecule type" value="Genomic_DNA"/>
</dbReference>
<proteinExistence type="predicted"/>
<keyword evidence="3" id="KW-1185">Reference proteome</keyword>
<evidence type="ECO:0000256" key="1">
    <source>
        <dbReference type="SAM" id="MobiDB-lite"/>
    </source>
</evidence>
<dbReference type="Proteomes" id="UP000324222">
    <property type="component" value="Unassembled WGS sequence"/>
</dbReference>
<evidence type="ECO:0000313" key="3">
    <source>
        <dbReference type="Proteomes" id="UP000324222"/>
    </source>
</evidence>
<evidence type="ECO:0000313" key="2">
    <source>
        <dbReference type="EMBL" id="MPC57778.1"/>
    </source>
</evidence>
<feature type="compositionally biased region" description="Basic and acidic residues" evidence="1">
    <location>
        <begin position="21"/>
        <end position="33"/>
    </location>
</feature>